<organism evidence="1 2">
    <name type="scientific">Gymnopus androsaceus JB14</name>
    <dbReference type="NCBI Taxonomy" id="1447944"/>
    <lineage>
        <taxon>Eukaryota</taxon>
        <taxon>Fungi</taxon>
        <taxon>Dikarya</taxon>
        <taxon>Basidiomycota</taxon>
        <taxon>Agaricomycotina</taxon>
        <taxon>Agaricomycetes</taxon>
        <taxon>Agaricomycetidae</taxon>
        <taxon>Agaricales</taxon>
        <taxon>Marasmiineae</taxon>
        <taxon>Omphalotaceae</taxon>
        <taxon>Gymnopus</taxon>
    </lineage>
</organism>
<evidence type="ECO:0000313" key="1">
    <source>
        <dbReference type="EMBL" id="KAE9388769.1"/>
    </source>
</evidence>
<sequence length="109" mass="12553">MFPPTKCQRVIEVEDVGEGEIGNWKHWEMLGDLAGGIYVWLHPVVHNQIWTYQSETGKKAMSVVAQRLNTLEEDIEECTTWVAIWFMRTAGLMTHLGTLYNLNALVIEY</sequence>
<dbReference type="EMBL" id="ML769727">
    <property type="protein sequence ID" value="KAE9388769.1"/>
    <property type="molecule type" value="Genomic_DNA"/>
</dbReference>
<evidence type="ECO:0000313" key="2">
    <source>
        <dbReference type="Proteomes" id="UP000799118"/>
    </source>
</evidence>
<reference evidence="1" key="1">
    <citation type="journal article" date="2019" name="Environ. Microbiol.">
        <title>Fungal ecological strategies reflected in gene transcription - a case study of two litter decomposers.</title>
        <authorList>
            <person name="Barbi F."/>
            <person name="Kohler A."/>
            <person name="Barry K."/>
            <person name="Baskaran P."/>
            <person name="Daum C."/>
            <person name="Fauchery L."/>
            <person name="Ihrmark K."/>
            <person name="Kuo A."/>
            <person name="LaButti K."/>
            <person name="Lipzen A."/>
            <person name="Morin E."/>
            <person name="Grigoriev I.V."/>
            <person name="Henrissat B."/>
            <person name="Lindahl B."/>
            <person name="Martin F."/>
        </authorList>
    </citation>
    <scope>NUCLEOTIDE SEQUENCE</scope>
    <source>
        <strain evidence="1">JB14</strain>
    </source>
</reference>
<name>A0A6A4GSK7_9AGAR</name>
<protein>
    <submittedName>
        <fullName evidence="1">Uncharacterized protein</fullName>
    </submittedName>
</protein>
<dbReference type="Proteomes" id="UP000799118">
    <property type="component" value="Unassembled WGS sequence"/>
</dbReference>
<dbReference type="AlphaFoldDB" id="A0A6A4GSK7"/>
<accession>A0A6A4GSK7</accession>
<keyword evidence="2" id="KW-1185">Reference proteome</keyword>
<proteinExistence type="predicted"/>
<gene>
    <name evidence="1" type="ORF">BT96DRAFT_947344</name>
</gene>